<reference evidence="1" key="1">
    <citation type="submission" date="2022-08" db="EMBL/GenBank/DDBJ databases">
        <title>A Global Phylogenomic Analysis of the Shiitake Genus Lentinula.</title>
        <authorList>
            <consortium name="DOE Joint Genome Institute"/>
            <person name="Sierra-Patev S."/>
            <person name="Min B."/>
            <person name="Naranjo-Ortiz M."/>
            <person name="Looney B."/>
            <person name="Konkel Z."/>
            <person name="Slot J.C."/>
            <person name="Sakamoto Y."/>
            <person name="Steenwyk J.L."/>
            <person name="Rokas A."/>
            <person name="Carro J."/>
            <person name="Camarero S."/>
            <person name="Ferreira P."/>
            <person name="Molpeceres G."/>
            <person name="Ruiz-Duenas F.J."/>
            <person name="Serrano A."/>
            <person name="Henrissat B."/>
            <person name="Drula E."/>
            <person name="Hughes K.W."/>
            <person name="Mata J.L."/>
            <person name="Ishikawa N.K."/>
            <person name="Vargas-Isla R."/>
            <person name="Ushijima S."/>
            <person name="Smith C.A."/>
            <person name="Ahrendt S."/>
            <person name="Andreopoulos W."/>
            <person name="He G."/>
            <person name="Labutti K."/>
            <person name="Lipzen A."/>
            <person name="Ng V."/>
            <person name="Riley R."/>
            <person name="Sandor L."/>
            <person name="Barry K."/>
            <person name="Martinez A.T."/>
            <person name="Xiao Y."/>
            <person name="Gibbons J.G."/>
            <person name="Terashima K."/>
            <person name="Grigoriev I.V."/>
            <person name="Hibbett D.S."/>
        </authorList>
    </citation>
    <scope>NUCLEOTIDE SEQUENCE</scope>
    <source>
        <strain evidence="1">RHP3577 ss4</strain>
    </source>
</reference>
<name>A0ABQ8VIA9_9AGAR</name>
<keyword evidence="2" id="KW-1185">Reference proteome</keyword>
<comment type="caution">
    <text evidence="1">The sequence shown here is derived from an EMBL/GenBank/DDBJ whole genome shotgun (WGS) entry which is preliminary data.</text>
</comment>
<protein>
    <submittedName>
        <fullName evidence="1">Uncharacterized protein</fullName>
    </submittedName>
</protein>
<accession>A0ABQ8VIA9</accession>
<proteinExistence type="predicted"/>
<gene>
    <name evidence="1" type="ORF">C8R41DRAFT_292060</name>
</gene>
<evidence type="ECO:0000313" key="2">
    <source>
        <dbReference type="Proteomes" id="UP001150217"/>
    </source>
</evidence>
<sequence>MHIGAGVCFISIRKKSTVIGHLNGKIQPGLSTNKTETCKVAPPFTVALGKVGCDDLEEGRASVLSWDRKHFRGKEFSRGLTRLVPAKDSAYQINAAFFFPSVIESKYLYLQSTSSRTYPMCIQIIRRIVAKE</sequence>
<evidence type="ECO:0000313" key="1">
    <source>
        <dbReference type="EMBL" id="KAJ4495379.1"/>
    </source>
</evidence>
<organism evidence="1 2">
    <name type="scientific">Lentinula lateritia</name>
    <dbReference type="NCBI Taxonomy" id="40482"/>
    <lineage>
        <taxon>Eukaryota</taxon>
        <taxon>Fungi</taxon>
        <taxon>Dikarya</taxon>
        <taxon>Basidiomycota</taxon>
        <taxon>Agaricomycotina</taxon>
        <taxon>Agaricomycetes</taxon>
        <taxon>Agaricomycetidae</taxon>
        <taxon>Agaricales</taxon>
        <taxon>Marasmiineae</taxon>
        <taxon>Omphalotaceae</taxon>
        <taxon>Lentinula</taxon>
    </lineage>
</organism>
<dbReference type="Proteomes" id="UP001150217">
    <property type="component" value="Unassembled WGS sequence"/>
</dbReference>
<dbReference type="EMBL" id="JANVFT010000030">
    <property type="protein sequence ID" value="KAJ4495379.1"/>
    <property type="molecule type" value="Genomic_DNA"/>
</dbReference>